<dbReference type="EMBL" id="CYSC01000027">
    <property type="protein sequence ID" value="CUH71876.1"/>
    <property type="molecule type" value="Genomic_DNA"/>
</dbReference>
<evidence type="ECO:0000313" key="3">
    <source>
        <dbReference type="EMBL" id="CUH71876.1"/>
    </source>
</evidence>
<keyword evidence="1" id="KW-1133">Transmembrane helix</keyword>
<keyword evidence="4" id="KW-1185">Reference proteome</keyword>
<dbReference type="PANTHER" id="PTHR37464">
    <property type="entry name" value="BLL2463 PROTEIN"/>
    <property type="match status" value="1"/>
</dbReference>
<feature type="transmembrane region" description="Helical" evidence="1">
    <location>
        <begin position="505"/>
        <end position="523"/>
    </location>
</feature>
<gene>
    <name evidence="2" type="ORF">TL5118_04169</name>
    <name evidence="3" type="ORF">TL5120_01668</name>
</gene>
<dbReference type="PANTHER" id="PTHR37464:SF1">
    <property type="entry name" value="BLL2463 PROTEIN"/>
    <property type="match status" value="1"/>
</dbReference>
<proteinExistence type="predicted"/>
<dbReference type="AlphaFoldDB" id="A0A0P1FT49"/>
<evidence type="ECO:0000313" key="4">
    <source>
        <dbReference type="Proteomes" id="UP000051086"/>
    </source>
</evidence>
<dbReference type="Proteomes" id="UP000051887">
    <property type="component" value="Unassembled WGS sequence"/>
</dbReference>
<keyword evidence="1" id="KW-0812">Transmembrane</keyword>
<evidence type="ECO:0000313" key="2">
    <source>
        <dbReference type="EMBL" id="CUH70194.1"/>
    </source>
</evidence>
<dbReference type="EMBL" id="CYSB01000048">
    <property type="protein sequence ID" value="CUH70194.1"/>
    <property type="molecule type" value="Genomic_DNA"/>
</dbReference>
<reference evidence="3 5" key="2">
    <citation type="submission" date="2015-09" db="EMBL/GenBank/DDBJ databases">
        <authorList>
            <consortium name="Swine Surveillance"/>
        </authorList>
    </citation>
    <scope>NUCLEOTIDE SEQUENCE [LARGE SCALE GENOMIC DNA]</scope>
    <source>
        <strain evidence="3 5">5120</strain>
    </source>
</reference>
<reference evidence="2 4" key="1">
    <citation type="submission" date="2015-09" db="EMBL/GenBank/DDBJ databases">
        <authorList>
            <person name="Rodrigo-Torres L."/>
            <person name="Arahal D.R."/>
        </authorList>
    </citation>
    <scope>NUCLEOTIDE SEQUENCE [LARGE SCALE GENOMIC DNA]</scope>
    <source>
        <strain evidence="2 4">CECT 5118</strain>
    </source>
</reference>
<dbReference type="Proteomes" id="UP000051086">
    <property type="component" value="Unassembled WGS sequence"/>
</dbReference>
<organism evidence="3 5">
    <name type="scientific">Thalassovita autumnalis</name>
    <dbReference type="NCBI Taxonomy" id="2072972"/>
    <lineage>
        <taxon>Bacteria</taxon>
        <taxon>Pseudomonadati</taxon>
        <taxon>Pseudomonadota</taxon>
        <taxon>Alphaproteobacteria</taxon>
        <taxon>Rhodobacterales</taxon>
        <taxon>Roseobacteraceae</taxon>
        <taxon>Thalassovita</taxon>
    </lineage>
</organism>
<evidence type="ECO:0000256" key="1">
    <source>
        <dbReference type="SAM" id="Phobius"/>
    </source>
</evidence>
<evidence type="ECO:0008006" key="6">
    <source>
        <dbReference type="Google" id="ProtNLM"/>
    </source>
</evidence>
<name>A0A0P1FT49_9RHOB</name>
<accession>A0A0P1FT49</accession>
<evidence type="ECO:0000313" key="5">
    <source>
        <dbReference type="Proteomes" id="UP000051887"/>
    </source>
</evidence>
<sequence length="533" mass="57625">MWPLGIAGLAGSAIIAWYMQRRPPRRVALSFGRFLPEPEDNPTQERRFALKLPVRSMSFWLHLITLLAALAAIGAKFTWDREVKADAIGLRVVLDVSHSMSVADGSATRLDRALQVIDTQRQIAKDMGTDTAFCEELVTVSQSASAPRPLAEALPLVAVQPYSAEVASLLKAAEAKSEACEVTHTLIITDQVKPSGALGATTVGYFWHQVGAPQDNIGIVAAEIASKGMATRTASLTVDLLRSGAVPPPQVTLQGPNGVATKIARRALDREDRFKVAFPISMAGDYKISLPDGGAYSGDDLASLSIPEVQSQKVEWRLATLPAPSGLEASNLGPLVTGFEDLTHADLARPIIIVGSQWTRQSSDRSIGVFLKNSDIFNGVNFDVLERNLPSAGNFQLPQGFVPTLMDSQGGILIAERQSPRGIILPPVVVDGGSDLRNLSLTFFYNGLRALLGDQVMPMALTWESATGQKVSRAWLEGDTARALSTPDALTPIAADQTVARTKPVWPYFVLVALIALILERVWKLRVQTRKRR</sequence>
<keyword evidence="1" id="KW-0472">Membrane</keyword>
<protein>
    <recommendedName>
        <fullName evidence="6">Aerotolerance regulator N-terminal domain-containing protein</fullName>
    </recommendedName>
</protein>